<dbReference type="HOGENOM" id="CLU_2258300_0_0_12"/>
<sequence length="103" mass="11630">MPTYKAKVLLGEWVAPCDSIFTNINITSEHEFVNPIAYLDPAYSIGGDNTAICVLERVDQSYYAFIFQEKLPSGDPKMLNTIKTILTNLNVHTLYVEDRDNIS</sequence>
<reference evidence="3" key="1">
    <citation type="submission" date="2013-04" db="EMBL/GenBank/DDBJ databases">
        <title>Comparative Genomics of Relapsing Fever Spirochetes.</title>
        <authorList>
            <person name="Schwan T.G."/>
            <person name="Raffel S.J."/>
            <person name="Porcella S.F."/>
            <person name="Martens C.A."/>
            <person name="Bruno D.P."/>
            <person name="Ricklefs S.M."/>
            <person name="Barbian K.B."/>
        </authorList>
    </citation>
    <scope>NUCLEOTIDE SEQUENCE</scope>
    <source>
        <strain evidence="3">SLO</strain>
        <plasmid evidence="3">unnamed</plasmid>
    </source>
</reference>
<dbReference type="AlphaFoldDB" id="W5SSQ6"/>
<feature type="domain" description="Terminase large subunit gp17-like C-terminal" evidence="2">
    <location>
        <begin position="38"/>
        <end position="100"/>
    </location>
</feature>
<evidence type="ECO:0000256" key="1">
    <source>
        <dbReference type="ARBA" id="ARBA00022612"/>
    </source>
</evidence>
<dbReference type="EMBL" id="CP005861">
    <property type="protein sequence ID" value="AHH09965.1"/>
    <property type="molecule type" value="Genomic_DNA"/>
</dbReference>
<gene>
    <name evidence="3" type="ORF">BPA_0011700</name>
</gene>
<name>W5SSQ6_BORPR</name>
<keyword evidence="3" id="KW-0614">Plasmid</keyword>
<keyword evidence="1" id="KW-1188">Viral release from host cell</keyword>
<dbReference type="InterPro" id="IPR035421">
    <property type="entry name" value="Terminase_6C"/>
</dbReference>
<dbReference type="Pfam" id="PF17289">
    <property type="entry name" value="Terminase_6C"/>
    <property type="match status" value="1"/>
</dbReference>
<geneLocation type="plasmid" evidence="3">
    <name>unnamed</name>
</geneLocation>
<evidence type="ECO:0000259" key="2">
    <source>
        <dbReference type="Pfam" id="PF17289"/>
    </source>
</evidence>
<organism evidence="3">
    <name type="scientific">Borrelia parkeri SLO</name>
    <dbReference type="NCBI Taxonomy" id="1313294"/>
    <lineage>
        <taxon>Bacteria</taxon>
        <taxon>Pseudomonadati</taxon>
        <taxon>Spirochaetota</taxon>
        <taxon>Spirochaetia</taxon>
        <taxon>Spirochaetales</taxon>
        <taxon>Borreliaceae</taxon>
        <taxon>Borrelia</taxon>
    </lineage>
</organism>
<accession>W5SSQ6</accession>
<proteinExistence type="predicted"/>
<protein>
    <submittedName>
        <fullName evidence="3">Putative terminase-like family protein</fullName>
    </submittedName>
</protein>
<evidence type="ECO:0000313" key="3">
    <source>
        <dbReference type="EMBL" id="AHH09965.1"/>
    </source>
</evidence>